<proteinExistence type="predicted"/>
<dbReference type="AlphaFoldDB" id="A0A0A0M459"/>
<organism evidence="2 3">
    <name type="scientific">Lysobacter defluvii IMMIB APB-9 = DSM 18482</name>
    <dbReference type="NCBI Taxonomy" id="1385515"/>
    <lineage>
        <taxon>Bacteria</taxon>
        <taxon>Pseudomonadati</taxon>
        <taxon>Pseudomonadota</taxon>
        <taxon>Gammaproteobacteria</taxon>
        <taxon>Lysobacterales</taxon>
        <taxon>Lysobacteraceae</taxon>
        <taxon>Novilysobacter</taxon>
    </lineage>
</organism>
<evidence type="ECO:0008006" key="4">
    <source>
        <dbReference type="Google" id="ProtNLM"/>
    </source>
</evidence>
<dbReference type="eggNOG" id="COG2199">
    <property type="taxonomic scope" value="Bacteria"/>
</dbReference>
<dbReference type="EMBL" id="AVBH01000198">
    <property type="protein sequence ID" value="KGO97808.1"/>
    <property type="molecule type" value="Genomic_DNA"/>
</dbReference>
<dbReference type="OrthoDB" id="6188167at2"/>
<dbReference type="InterPro" id="IPR012434">
    <property type="entry name" value="DUF1631"/>
</dbReference>
<dbReference type="RefSeq" id="WP_156112260.1">
    <property type="nucleotide sequence ID" value="NZ_AVBH01000198.1"/>
</dbReference>
<dbReference type="STRING" id="1385515.GCA_000423325_00879"/>
<protein>
    <recommendedName>
        <fullName evidence="4">Thymidine phosphorylase</fullName>
    </recommendedName>
</protein>
<comment type="caution">
    <text evidence="2">The sequence shown here is derived from an EMBL/GenBank/DDBJ whole genome shotgun (WGS) entry which is preliminary data.</text>
</comment>
<feature type="non-terminal residue" evidence="2">
    <location>
        <position position="1"/>
    </location>
</feature>
<dbReference type="Pfam" id="PF07793">
    <property type="entry name" value="DUF1631"/>
    <property type="match status" value="1"/>
</dbReference>
<gene>
    <name evidence="2" type="ORF">N791_03150</name>
</gene>
<name>A0A0A0M459_9GAMM</name>
<dbReference type="Proteomes" id="UP000030003">
    <property type="component" value="Unassembled WGS sequence"/>
</dbReference>
<evidence type="ECO:0000313" key="3">
    <source>
        <dbReference type="Proteomes" id="UP000030003"/>
    </source>
</evidence>
<sequence>ETAALAEDRRLAQMRQWMAERRYLLSRLSGNADRVPPPVLGAQELDNVLAALQVGPVVARSTARLRQAVHEQAQRLGTDAVPGDEQADSLALFGDLYMRLLDRVHPSAHTLLAGLQMPLLRLAVRDPGFLVRPSAPQRKLLATVAESAAAYHGSEGLDPQLLERMQEVVRELAMQYPHEPETFEEAWAALEEPLQAALRRAEIAERRNVEAARGRERLLSARRSAATALEWTLGERNLPRFVRSLLEQPWTDALAMVALRHGTTSEQWHAHMETTAAITRALHDAEPAGPEHSLRIREALGLIGYHPEQAAAIAGYLTGTGNPDADAASRTELALEMKERSRLGDRGDEPGPQAHAANPGRRRGEQEWESRLAALPDGQWLEFDAGDLPGGLQRLRLVWRGADSGRVLLLNVRGQPPSRVPAGNMSELARMLASGSARLLGEHPLDVLDHAWRAMVASLQPAGAEAEPGTSGVEGAP</sequence>
<keyword evidence="3" id="KW-1185">Reference proteome</keyword>
<evidence type="ECO:0000256" key="1">
    <source>
        <dbReference type="SAM" id="MobiDB-lite"/>
    </source>
</evidence>
<evidence type="ECO:0000313" key="2">
    <source>
        <dbReference type="EMBL" id="KGO97808.1"/>
    </source>
</evidence>
<feature type="region of interest" description="Disordered" evidence="1">
    <location>
        <begin position="340"/>
        <end position="368"/>
    </location>
</feature>
<feature type="compositionally biased region" description="Basic and acidic residues" evidence="1">
    <location>
        <begin position="340"/>
        <end position="349"/>
    </location>
</feature>
<accession>A0A0A0M459</accession>
<reference evidence="2 3" key="1">
    <citation type="submission" date="2013-08" db="EMBL/GenBank/DDBJ databases">
        <title>Genomic analysis of Lysobacter defluvii.</title>
        <authorList>
            <person name="Wang Q."/>
            <person name="Wang G."/>
        </authorList>
    </citation>
    <scope>NUCLEOTIDE SEQUENCE [LARGE SCALE GENOMIC DNA]</scope>
    <source>
        <strain evidence="2 3">IMMIB APB-9</strain>
    </source>
</reference>